<protein>
    <submittedName>
        <fullName evidence="1">Uncharacterized protein</fullName>
    </submittedName>
</protein>
<organism evidence="1">
    <name type="scientific">bioreactor metagenome</name>
    <dbReference type="NCBI Taxonomy" id="1076179"/>
    <lineage>
        <taxon>unclassified sequences</taxon>
        <taxon>metagenomes</taxon>
        <taxon>ecological metagenomes</taxon>
    </lineage>
</organism>
<dbReference type="EMBL" id="VSSQ01114094">
    <property type="protein sequence ID" value="MPN50172.1"/>
    <property type="molecule type" value="Genomic_DNA"/>
</dbReference>
<comment type="caution">
    <text evidence="1">The sequence shown here is derived from an EMBL/GenBank/DDBJ whole genome shotgun (WGS) entry which is preliminary data.</text>
</comment>
<sequence length="97" mass="11193">MMNLNNRNGAFGLYRIRDTLHARNLSIFPQPELANAKPAVGVNTRRFHNNHTTAALCKLAVMLHAPVVNVAIQRIRAEYDHRRNDHTVFKRFIVDFD</sequence>
<proteinExistence type="predicted"/>
<evidence type="ECO:0000313" key="1">
    <source>
        <dbReference type="EMBL" id="MPN50172.1"/>
    </source>
</evidence>
<reference evidence="1" key="1">
    <citation type="submission" date="2019-08" db="EMBL/GenBank/DDBJ databases">
        <authorList>
            <person name="Kucharzyk K."/>
            <person name="Murdoch R.W."/>
            <person name="Higgins S."/>
            <person name="Loffler F."/>
        </authorList>
    </citation>
    <scope>NUCLEOTIDE SEQUENCE</scope>
</reference>
<gene>
    <name evidence="1" type="ORF">SDC9_197798</name>
</gene>
<name>A0A645IH53_9ZZZZ</name>
<accession>A0A645IH53</accession>
<dbReference type="AlphaFoldDB" id="A0A645IH53"/>